<dbReference type="Proteomes" id="UP000289152">
    <property type="component" value="Unassembled WGS sequence"/>
</dbReference>
<keyword evidence="3" id="KW-0949">S-adenosyl-L-methionine</keyword>
<evidence type="ECO:0000256" key="3">
    <source>
        <dbReference type="ARBA" id="ARBA00022691"/>
    </source>
</evidence>
<dbReference type="InterPro" id="IPR015353">
    <property type="entry name" value="Rubisco_LSMT_subst-bd"/>
</dbReference>
<evidence type="ECO:0000256" key="2">
    <source>
        <dbReference type="ARBA" id="ARBA00022679"/>
    </source>
</evidence>
<feature type="region of interest" description="Disordered" evidence="4">
    <location>
        <begin position="481"/>
        <end position="503"/>
    </location>
</feature>
<feature type="domain" description="SET" evidence="5">
    <location>
        <begin position="31"/>
        <end position="297"/>
    </location>
</feature>
<dbReference type="STRING" id="5217.A0A4Q1BE58"/>
<gene>
    <name evidence="6" type="ORF">M231_07434</name>
</gene>
<accession>A0A4Q1BE58</accession>
<keyword evidence="1" id="KW-0489">Methyltransferase</keyword>
<feature type="compositionally biased region" description="Basic and acidic residues" evidence="4">
    <location>
        <begin position="484"/>
        <end position="503"/>
    </location>
</feature>
<dbReference type="EMBL" id="SDIL01000145">
    <property type="protein sequence ID" value="RXK35295.1"/>
    <property type="molecule type" value="Genomic_DNA"/>
</dbReference>
<proteinExistence type="predicted"/>
<dbReference type="InterPro" id="IPR001214">
    <property type="entry name" value="SET_dom"/>
</dbReference>
<feature type="compositionally biased region" description="Acidic residues" evidence="4">
    <location>
        <begin position="223"/>
        <end position="234"/>
    </location>
</feature>
<dbReference type="FunCoup" id="A0A4Q1BE58">
    <property type="interactions" value="260"/>
</dbReference>
<dbReference type="OMA" id="RVDWWLE"/>
<dbReference type="SUPFAM" id="SSF82199">
    <property type="entry name" value="SET domain"/>
    <property type="match status" value="1"/>
</dbReference>
<dbReference type="InterPro" id="IPR046341">
    <property type="entry name" value="SET_dom_sf"/>
</dbReference>
<evidence type="ECO:0000259" key="5">
    <source>
        <dbReference type="PROSITE" id="PS50280"/>
    </source>
</evidence>
<dbReference type="OrthoDB" id="341421at2759"/>
<evidence type="ECO:0000256" key="4">
    <source>
        <dbReference type="SAM" id="MobiDB-lite"/>
    </source>
</evidence>
<dbReference type="AlphaFoldDB" id="A0A4Q1BE58"/>
<sequence>MQTFSSILTNGPQHFLQAFKASDQGSWYDSNLFGLTQFPNMGWGAVALIDIPVDTPLFHIPSNLLLTPYTSRLASLLADEEWDKLDIGWARLILVMMYETSLGQKSKWYQYLSKLFLPCRPTWLIAETESMPTKFDTPMFWDETRRAELIGTDLEGRIGREDADKQYFEILLPIIQAHPDIFPPNSIDTSLEAYHLQGSRILSRSFTIPRSKAGGPAPHVVESDDSDSDSDEEEGGVAAMVWMADMLNAAYELDNARLYDTSENTSATSTEPWDRPGYTMRSTKLIKAGEQIYNTYDSPPNSELLRKYGHVDQLPLPQTILELLTSEEVGNHPVGNPGDEVFLPGDMVLDAVTEVRGKKKEDLTERVDWWLEEGYEDTFPLTYSDPINEDLIPFIRLMIDDDDWSRAQHKGKRPHAKMDQVVQSVLLSALDLRAAKYKTSIEDDLAIISDSPGEKRAAVVRLGEKRILNVAHRVVMTAKLETSTNEKKRTATDYDESRSKKKR</sequence>
<evidence type="ECO:0000313" key="7">
    <source>
        <dbReference type="Proteomes" id="UP000289152"/>
    </source>
</evidence>
<evidence type="ECO:0000256" key="1">
    <source>
        <dbReference type="ARBA" id="ARBA00022603"/>
    </source>
</evidence>
<dbReference type="GO" id="GO:0016279">
    <property type="term" value="F:protein-lysine N-methyltransferase activity"/>
    <property type="evidence" value="ECO:0007669"/>
    <property type="project" value="TreeGrafter"/>
</dbReference>
<name>A0A4Q1BE58_TREME</name>
<dbReference type="SUPFAM" id="SSF81822">
    <property type="entry name" value="RuBisCo LSMT C-terminal, substrate-binding domain"/>
    <property type="match status" value="1"/>
</dbReference>
<dbReference type="Gene3D" id="3.90.1420.10">
    <property type="entry name" value="Rubisco LSMT, substrate-binding domain"/>
    <property type="match status" value="1"/>
</dbReference>
<feature type="region of interest" description="Disordered" evidence="4">
    <location>
        <begin position="207"/>
        <end position="234"/>
    </location>
</feature>
<dbReference type="InterPro" id="IPR050600">
    <property type="entry name" value="SETD3_SETD6_MTase"/>
</dbReference>
<dbReference type="GO" id="GO:0032259">
    <property type="term" value="P:methylation"/>
    <property type="evidence" value="ECO:0007669"/>
    <property type="project" value="UniProtKB-KW"/>
</dbReference>
<dbReference type="Gene3D" id="3.90.1410.10">
    <property type="entry name" value="set domain protein methyltransferase, domain 1"/>
    <property type="match status" value="1"/>
</dbReference>
<dbReference type="PROSITE" id="PS50280">
    <property type="entry name" value="SET"/>
    <property type="match status" value="1"/>
</dbReference>
<dbReference type="GO" id="GO:0005634">
    <property type="term" value="C:nucleus"/>
    <property type="evidence" value="ECO:0007669"/>
    <property type="project" value="TreeGrafter"/>
</dbReference>
<dbReference type="InParanoid" id="A0A4Q1BE58"/>
<evidence type="ECO:0000313" key="6">
    <source>
        <dbReference type="EMBL" id="RXK35295.1"/>
    </source>
</evidence>
<protein>
    <recommendedName>
        <fullName evidence="5">SET domain-containing protein</fullName>
    </recommendedName>
</protein>
<dbReference type="VEuPathDB" id="FungiDB:TREMEDRAFT_59348"/>
<keyword evidence="2" id="KW-0808">Transferase</keyword>
<reference evidence="6 7" key="1">
    <citation type="submission" date="2016-06" db="EMBL/GenBank/DDBJ databases">
        <title>Evolution of pathogenesis and genome organization in the Tremellales.</title>
        <authorList>
            <person name="Cuomo C."/>
            <person name="Litvintseva A."/>
            <person name="Heitman J."/>
            <person name="Chen Y."/>
            <person name="Sun S."/>
            <person name="Springer D."/>
            <person name="Dromer F."/>
            <person name="Young S."/>
            <person name="Zeng Q."/>
            <person name="Chapman S."/>
            <person name="Gujja S."/>
            <person name="Saif S."/>
            <person name="Birren B."/>
        </authorList>
    </citation>
    <scope>NUCLEOTIDE SEQUENCE [LARGE SCALE GENOMIC DNA]</scope>
    <source>
        <strain evidence="6 7">ATCC 28783</strain>
    </source>
</reference>
<comment type="caution">
    <text evidence="6">The sequence shown here is derived from an EMBL/GenBank/DDBJ whole genome shotgun (WGS) entry which is preliminary data.</text>
</comment>
<dbReference type="PANTHER" id="PTHR13271:SF34">
    <property type="entry name" value="N-LYSINE METHYLTRANSFERASE SETD6"/>
    <property type="match status" value="1"/>
</dbReference>
<keyword evidence="7" id="KW-1185">Reference proteome</keyword>
<dbReference type="PANTHER" id="PTHR13271">
    <property type="entry name" value="UNCHARACTERIZED PUTATIVE METHYLTRANSFERASE"/>
    <property type="match status" value="1"/>
</dbReference>
<dbReference type="InterPro" id="IPR036464">
    <property type="entry name" value="Rubisco_LSMT_subst-bd_sf"/>
</dbReference>
<dbReference type="Pfam" id="PF09273">
    <property type="entry name" value="Rubis-subs-bind"/>
    <property type="match status" value="1"/>
</dbReference>
<organism evidence="6 7">
    <name type="scientific">Tremella mesenterica</name>
    <name type="common">Jelly fungus</name>
    <dbReference type="NCBI Taxonomy" id="5217"/>
    <lineage>
        <taxon>Eukaryota</taxon>
        <taxon>Fungi</taxon>
        <taxon>Dikarya</taxon>
        <taxon>Basidiomycota</taxon>
        <taxon>Agaricomycotina</taxon>
        <taxon>Tremellomycetes</taxon>
        <taxon>Tremellales</taxon>
        <taxon>Tremellaceae</taxon>
        <taxon>Tremella</taxon>
    </lineage>
</organism>